<dbReference type="PROSITE" id="PS00086">
    <property type="entry name" value="CYTOCHROME_P450"/>
    <property type="match status" value="1"/>
</dbReference>
<reference evidence="17" key="1">
    <citation type="submission" date="2016-11" db="EMBL/GenBank/DDBJ databases">
        <title>Comparative effects of crude oil on the Antarctic and temperate congenic copepods Tigriopus kingsejongensis and Tigriopus japonicus.</title>
        <authorList>
            <person name="Lee J.-S."/>
        </authorList>
    </citation>
    <scope>NUCLEOTIDE SEQUENCE</scope>
</reference>
<keyword evidence="9" id="KW-0492">Microsome</keyword>
<dbReference type="GO" id="GO:0008395">
    <property type="term" value="F:steroid hydroxylase activity"/>
    <property type="evidence" value="ECO:0007669"/>
    <property type="project" value="TreeGrafter"/>
</dbReference>
<dbReference type="InterPro" id="IPR050182">
    <property type="entry name" value="Cytochrome_P450_fam2"/>
</dbReference>
<evidence type="ECO:0000256" key="10">
    <source>
        <dbReference type="ARBA" id="ARBA00023002"/>
    </source>
</evidence>
<keyword evidence="10 15" id="KW-0560">Oxidoreductase</keyword>
<evidence type="ECO:0000313" key="17">
    <source>
        <dbReference type="EMBL" id="APH81381.1"/>
    </source>
</evidence>
<feature type="chain" id="PRO_5014111908" evidence="16">
    <location>
        <begin position="23"/>
        <end position="485"/>
    </location>
</feature>
<evidence type="ECO:0000256" key="6">
    <source>
        <dbReference type="ARBA" id="ARBA00022617"/>
    </source>
</evidence>
<dbReference type="GO" id="GO:0005506">
    <property type="term" value="F:iron ion binding"/>
    <property type="evidence" value="ECO:0007669"/>
    <property type="project" value="InterPro"/>
</dbReference>
<name>A0A2H4G1R3_9MAXI</name>
<dbReference type="AlphaFoldDB" id="A0A2H4G1R3"/>
<dbReference type="SUPFAM" id="SSF48264">
    <property type="entry name" value="Cytochrome P450"/>
    <property type="match status" value="1"/>
</dbReference>
<evidence type="ECO:0000256" key="14">
    <source>
        <dbReference type="PIRSR" id="PIRSR602401-1"/>
    </source>
</evidence>
<comment type="cofactor">
    <cofactor evidence="1 14">
        <name>heme</name>
        <dbReference type="ChEBI" id="CHEBI:30413"/>
    </cofactor>
</comment>
<evidence type="ECO:0000256" key="4">
    <source>
        <dbReference type="ARBA" id="ARBA00004406"/>
    </source>
</evidence>
<dbReference type="PANTHER" id="PTHR24300:SF403">
    <property type="entry name" value="CYTOCHROME P450 306A1"/>
    <property type="match status" value="1"/>
</dbReference>
<evidence type="ECO:0000256" key="3">
    <source>
        <dbReference type="ARBA" id="ARBA00004174"/>
    </source>
</evidence>
<dbReference type="PRINTS" id="PR00463">
    <property type="entry name" value="EP450I"/>
</dbReference>
<accession>A0A2H4G1R3</accession>
<dbReference type="Pfam" id="PF00067">
    <property type="entry name" value="p450"/>
    <property type="match status" value="1"/>
</dbReference>
<dbReference type="InterPro" id="IPR036396">
    <property type="entry name" value="Cyt_P450_sf"/>
</dbReference>
<dbReference type="FunFam" id="1.10.630.10:FF:000238">
    <property type="entry name" value="Cytochrome P450 2A6"/>
    <property type="match status" value="1"/>
</dbReference>
<protein>
    <submittedName>
        <fullName evidence="17">Cytochrome P450 CYP3040A1</fullName>
    </submittedName>
</protein>
<keyword evidence="13" id="KW-0472">Membrane</keyword>
<keyword evidence="6 14" id="KW-0349">Heme</keyword>
<organism evidence="17">
    <name type="scientific">Tigriopus kingsejongensis</name>
    <dbReference type="NCBI Taxonomy" id="1133412"/>
    <lineage>
        <taxon>Eukaryota</taxon>
        <taxon>Metazoa</taxon>
        <taxon>Ecdysozoa</taxon>
        <taxon>Arthropoda</taxon>
        <taxon>Crustacea</taxon>
        <taxon>Multicrustacea</taxon>
        <taxon>Hexanauplia</taxon>
        <taxon>Copepoda</taxon>
        <taxon>Harpacticoida</taxon>
        <taxon>Harpacticidae</taxon>
        <taxon>Tigriopus</taxon>
    </lineage>
</organism>
<proteinExistence type="evidence at transcript level"/>
<keyword evidence="11 14" id="KW-0408">Iron</keyword>
<dbReference type="GO" id="GO:0016712">
    <property type="term" value="F:oxidoreductase activity, acting on paired donors, with incorporation or reduction of molecular oxygen, reduced flavin or flavoprotein as one donor, and incorporation of one atom of oxygen"/>
    <property type="evidence" value="ECO:0007669"/>
    <property type="project" value="TreeGrafter"/>
</dbReference>
<dbReference type="InterPro" id="IPR017972">
    <property type="entry name" value="Cyt_P450_CS"/>
</dbReference>
<evidence type="ECO:0000256" key="8">
    <source>
        <dbReference type="ARBA" id="ARBA00022824"/>
    </source>
</evidence>
<evidence type="ECO:0000256" key="11">
    <source>
        <dbReference type="ARBA" id="ARBA00023004"/>
    </source>
</evidence>
<dbReference type="Gene3D" id="1.10.630.10">
    <property type="entry name" value="Cytochrome P450"/>
    <property type="match status" value="1"/>
</dbReference>
<evidence type="ECO:0000256" key="13">
    <source>
        <dbReference type="ARBA" id="ARBA00023136"/>
    </source>
</evidence>
<keyword evidence="16" id="KW-0732">Signal</keyword>
<evidence type="ECO:0000256" key="1">
    <source>
        <dbReference type="ARBA" id="ARBA00001971"/>
    </source>
</evidence>
<evidence type="ECO:0000256" key="2">
    <source>
        <dbReference type="ARBA" id="ARBA00003690"/>
    </source>
</evidence>
<dbReference type="PANTHER" id="PTHR24300">
    <property type="entry name" value="CYTOCHROME P450 508A4-RELATED"/>
    <property type="match status" value="1"/>
</dbReference>
<keyword evidence="12 15" id="KW-0503">Monooxygenase</keyword>
<evidence type="ECO:0000256" key="12">
    <source>
        <dbReference type="ARBA" id="ARBA00023033"/>
    </source>
</evidence>
<dbReference type="InterPro" id="IPR002401">
    <property type="entry name" value="Cyt_P450_E_grp-I"/>
</dbReference>
<comment type="function">
    <text evidence="2">May be involved in the metabolism of insect hormones and in the breakdown of synthetic insecticides.</text>
</comment>
<comment type="similarity">
    <text evidence="5 15">Belongs to the cytochrome P450 family.</text>
</comment>
<evidence type="ECO:0000256" key="9">
    <source>
        <dbReference type="ARBA" id="ARBA00022848"/>
    </source>
</evidence>
<dbReference type="GO" id="GO:0020037">
    <property type="term" value="F:heme binding"/>
    <property type="evidence" value="ECO:0007669"/>
    <property type="project" value="InterPro"/>
</dbReference>
<dbReference type="PRINTS" id="PR00385">
    <property type="entry name" value="P450"/>
</dbReference>
<dbReference type="EMBL" id="KY249910">
    <property type="protein sequence ID" value="APH81381.1"/>
    <property type="molecule type" value="mRNA"/>
</dbReference>
<evidence type="ECO:0000256" key="15">
    <source>
        <dbReference type="RuleBase" id="RU000461"/>
    </source>
</evidence>
<keyword evidence="7 14" id="KW-0479">Metal-binding</keyword>
<evidence type="ECO:0000256" key="7">
    <source>
        <dbReference type="ARBA" id="ARBA00022723"/>
    </source>
</evidence>
<feature type="signal peptide" evidence="16">
    <location>
        <begin position="1"/>
        <end position="22"/>
    </location>
</feature>
<keyword evidence="8" id="KW-0256">Endoplasmic reticulum</keyword>
<sequence>MLWVWALSIGLVLICLRHWLESRRFPPGPSRLPIIGSLLSIKRYGSHILLDSTAMNHKFKKMMGYFLGPYMRVVIIHDFELAKKIAYSDTYSGRLIGMYTTTMRGYGRPTGVICTEGHNWRTNRRFALSTLKEFGFGNKGIWNIISEEAGLLMTSLKDKFDGQDIRVDQTFNISVFNILWRIVANKRYNPDDPEILELMQVLAKVFKNAYIEEIFPILQYVGKELYGHSVKEKLTRTNKAVFEAVIKEHKDKLSSKEQPEDFIDAYLTEMSVNDKFTKEDLVGLCMDFFEAGGETVGSTLSWTLLYLANHPDIQEQCREEVKARLGVRVPTLEDRGHGLTFVEATIMEVQRCSSVAPGGLEHKALEDTIIEGYHVKKGTLLYYNIHSFFNDKSYWGDPENFRPERFLDESGSGLKKYERFIPFGFGKRVCMGESLAKAELFIFTIMILQHLRIKLSPNHSKPDPNAYEAGITRSPAPFYVQLEAL</sequence>
<comment type="subcellular location">
    <subcellularLocation>
        <location evidence="4">Endoplasmic reticulum membrane</location>
        <topology evidence="4">Peripheral membrane protein</topology>
    </subcellularLocation>
    <subcellularLocation>
        <location evidence="3">Microsome membrane</location>
        <topology evidence="3">Peripheral membrane protein</topology>
    </subcellularLocation>
</comment>
<evidence type="ECO:0000256" key="16">
    <source>
        <dbReference type="SAM" id="SignalP"/>
    </source>
</evidence>
<evidence type="ECO:0000256" key="5">
    <source>
        <dbReference type="ARBA" id="ARBA00010617"/>
    </source>
</evidence>
<dbReference type="InterPro" id="IPR001128">
    <property type="entry name" value="Cyt_P450"/>
</dbReference>
<dbReference type="GO" id="GO:0005789">
    <property type="term" value="C:endoplasmic reticulum membrane"/>
    <property type="evidence" value="ECO:0007669"/>
    <property type="project" value="UniProtKB-SubCell"/>
</dbReference>
<dbReference type="GO" id="GO:0006805">
    <property type="term" value="P:xenobiotic metabolic process"/>
    <property type="evidence" value="ECO:0007669"/>
    <property type="project" value="TreeGrafter"/>
</dbReference>
<feature type="binding site" description="axial binding residue" evidence="14">
    <location>
        <position position="430"/>
    </location>
    <ligand>
        <name>heme</name>
        <dbReference type="ChEBI" id="CHEBI:30413"/>
    </ligand>
    <ligandPart>
        <name>Fe</name>
        <dbReference type="ChEBI" id="CHEBI:18248"/>
    </ligandPart>
</feature>
<dbReference type="GO" id="GO:0006082">
    <property type="term" value="P:organic acid metabolic process"/>
    <property type="evidence" value="ECO:0007669"/>
    <property type="project" value="TreeGrafter"/>
</dbReference>